<dbReference type="InterPro" id="IPR025877">
    <property type="entry name" value="MobA-like_NTP_Trfase"/>
</dbReference>
<comment type="caution">
    <text evidence="2">The sequence shown here is derived from an EMBL/GenBank/DDBJ whole genome shotgun (WGS) entry which is preliminary data.</text>
</comment>
<protein>
    <submittedName>
        <fullName evidence="2">MobA-like NTP transferase domain protein</fullName>
    </submittedName>
</protein>
<organism evidence="2 3">
    <name type="scientific">Rubripirellula tenax</name>
    <dbReference type="NCBI Taxonomy" id="2528015"/>
    <lineage>
        <taxon>Bacteria</taxon>
        <taxon>Pseudomonadati</taxon>
        <taxon>Planctomycetota</taxon>
        <taxon>Planctomycetia</taxon>
        <taxon>Pirellulales</taxon>
        <taxon>Pirellulaceae</taxon>
        <taxon>Rubripirellula</taxon>
    </lineage>
</organism>
<dbReference type="Gene3D" id="3.90.550.10">
    <property type="entry name" value="Spore Coat Polysaccharide Biosynthesis Protein SpsA, Chain A"/>
    <property type="match status" value="1"/>
</dbReference>
<name>A0A5C6EFA3_9BACT</name>
<evidence type="ECO:0000259" key="1">
    <source>
        <dbReference type="Pfam" id="PF12804"/>
    </source>
</evidence>
<proteinExistence type="predicted"/>
<dbReference type="AlphaFoldDB" id="A0A5C6EFA3"/>
<keyword evidence="3" id="KW-1185">Reference proteome</keyword>
<sequence length="197" mass="21799">MGQHKLLMEWRGRTVIEAVLDTWCECPLAEVVVVVRQDDLALQKVLSRAGGRVHVVLAQSPPRDMKASLVLGFESIESRHAITDCDYCFVAPADLVEFKCDVIERMVRETEHVSGVPVMVPMFGSKAGHPILLSWPVVRQVATLDEDAGLDQLVKRLPPHAVHFSPADYRKDFDTPSEYAAMVVRFGAGSSEIDTSS</sequence>
<reference evidence="2 3" key="1">
    <citation type="submission" date="2019-02" db="EMBL/GenBank/DDBJ databases">
        <title>Deep-cultivation of Planctomycetes and their phenomic and genomic characterization uncovers novel biology.</title>
        <authorList>
            <person name="Wiegand S."/>
            <person name="Jogler M."/>
            <person name="Boedeker C."/>
            <person name="Pinto D."/>
            <person name="Vollmers J."/>
            <person name="Rivas-Marin E."/>
            <person name="Kohn T."/>
            <person name="Peeters S.H."/>
            <person name="Heuer A."/>
            <person name="Rast P."/>
            <person name="Oberbeckmann S."/>
            <person name="Bunk B."/>
            <person name="Jeske O."/>
            <person name="Meyerdierks A."/>
            <person name="Storesund J.E."/>
            <person name="Kallscheuer N."/>
            <person name="Luecker S."/>
            <person name="Lage O.M."/>
            <person name="Pohl T."/>
            <person name="Merkel B.J."/>
            <person name="Hornburger P."/>
            <person name="Mueller R.-W."/>
            <person name="Bruemmer F."/>
            <person name="Labrenz M."/>
            <person name="Spormann A.M."/>
            <person name="Op Den Camp H."/>
            <person name="Overmann J."/>
            <person name="Amann R."/>
            <person name="Jetten M.S.M."/>
            <person name="Mascher T."/>
            <person name="Medema M.H."/>
            <person name="Devos D.P."/>
            <person name="Kaster A.-K."/>
            <person name="Ovreas L."/>
            <person name="Rohde M."/>
            <person name="Galperin M.Y."/>
            <person name="Jogler C."/>
        </authorList>
    </citation>
    <scope>NUCLEOTIDE SEQUENCE [LARGE SCALE GENOMIC DNA]</scope>
    <source>
        <strain evidence="2 3">Poly51</strain>
    </source>
</reference>
<dbReference type="PANTHER" id="PTHR43777:SF1">
    <property type="entry name" value="MOLYBDENUM COFACTOR CYTIDYLYLTRANSFERASE"/>
    <property type="match status" value="1"/>
</dbReference>
<dbReference type="SUPFAM" id="SSF53448">
    <property type="entry name" value="Nucleotide-diphospho-sugar transferases"/>
    <property type="match status" value="1"/>
</dbReference>
<evidence type="ECO:0000313" key="2">
    <source>
        <dbReference type="EMBL" id="TWU47260.1"/>
    </source>
</evidence>
<dbReference type="PANTHER" id="PTHR43777">
    <property type="entry name" value="MOLYBDENUM COFACTOR CYTIDYLYLTRANSFERASE"/>
    <property type="match status" value="1"/>
</dbReference>
<dbReference type="InterPro" id="IPR029044">
    <property type="entry name" value="Nucleotide-diphossugar_trans"/>
</dbReference>
<evidence type="ECO:0000313" key="3">
    <source>
        <dbReference type="Proteomes" id="UP000318288"/>
    </source>
</evidence>
<dbReference type="EMBL" id="SJPW01000007">
    <property type="protein sequence ID" value="TWU47260.1"/>
    <property type="molecule type" value="Genomic_DNA"/>
</dbReference>
<dbReference type="Proteomes" id="UP000318288">
    <property type="component" value="Unassembled WGS sequence"/>
</dbReference>
<gene>
    <name evidence="2" type="ORF">Poly51_50590</name>
</gene>
<keyword evidence="2" id="KW-0808">Transferase</keyword>
<dbReference type="GO" id="GO:0016779">
    <property type="term" value="F:nucleotidyltransferase activity"/>
    <property type="evidence" value="ECO:0007669"/>
    <property type="project" value="UniProtKB-ARBA"/>
</dbReference>
<feature type="domain" description="MobA-like NTP transferase" evidence="1">
    <location>
        <begin position="1"/>
        <end position="157"/>
    </location>
</feature>
<dbReference type="Pfam" id="PF12804">
    <property type="entry name" value="NTP_transf_3"/>
    <property type="match status" value="1"/>
</dbReference>
<accession>A0A5C6EFA3</accession>